<dbReference type="Proteomes" id="UP001230005">
    <property type="component" value="Unassembled WGS sequence"/>
</dbReference>
<dbReference type="InterPro" id="IPR050570">
    <property type="entry name" value="Cell_wall_metabolism_enzyme"/>
</dbReference>
<keyword evidence="5" id="KW-1185">Reference proteome</keyword>
<dbReference type="EMBL" id="JAUSUG010000037">
    <property type="protein sequence ID" value="MDQ0257919.1"/>
    <property type="molecule type" value="Genomic_DNA"/>
</dbReference>
<feature type="region of interest" description="Disordered" evidence="2">
    <location>
        <begin position="1"/>
        <end position="22"/>
    </location>
</feature>
<comment type="caution">
    <text evidence="4">The sequence shown here is derived from an EMBL/GenBank/DDBJ whole genome shotgun (WGS) entry which is preliminary data.</text>
</comment>
<dbReference type="PANTHER" id="PTHR21666">
    <property type="entry name" value="PEPTIDASE-RELATED"/>
    <property type="match status" value="1"/>
</dbReference>
<dbReference type="PANTHER" id="PTHR21666:SF289">
    <property type="entry name" value="L-ALA--D-GLU ENDOPEPTIDASE"/>
    <property type="match status" value="1"/>
</dbReference>
<dbReference type="Gene3D" id="2.70.70.10">
    <property type="entry name" value="Glucose Permease (Domain IIA)"/>
    <property type="match status" value="1"/>
</dbReference>
<gene>
    <name evidence="4" type="ORF">J2S74_005382</name>
</gene>
<dbReference type="SUPFAM" id="SSF51261">
    <property type="entry name" value="Duplicated hybrid motif"/>
    <property type="match status" value="1"/>
</dbReference>
<keyword evidence="4" id="KW-0378">Hydrolase</keyword>
<dbReference type="Pfam" id="PF01551">
    <property type="entry name" value="Peptidase_M23"/>
    <property type="match status" value="1"/>
</dbReference>
<evidence type="ECO:0000313" key="4">
    <source>
        <dbReference type="EMBL" id="MDQ0257919.1"/>
    </source>
</evidence>
<evidence type="ECO:0000256" key="2">
    <source>
        <dbReference type="SAM" id="MobiDB-lite"/>
    </source>
</evidence>
<proteinExistence type="predicted"/>
<dbReference type="CDD" id="cd12797">
    <property type="entry name" value="M23_peptidase"/>
    <property type="match status" value="1"/>
</dbReference>
<evidence type="ECO:0000313" key="5">
    <source>
        <dbReference type="Proteomes" id="UP001230005"/>
    </source>
</evidence>
<protein>
    <submittedName>
        <fullName evidence="4">Murein DD-endopeptidase MepM/ murein hydrolase activator NlpD</fullName>
    </submittedName>
</protein>
<evidence type="ECO:0000256" key="1">
    <source>
        <dbReference type="ARBA" id="ARBA00022729"/>
    </source>
</evidence>
<reference evidence="4 5" key="1">
    <citation type="submission" date="2023-07" db="EMBL/GenBank/DDBJ databases">
        <title>Genomic Encyclopedia of Type Strains, Phase IV (KMG-IV): sequencing the most valuable type-strain genomes for metagenomic binning, comparative biology and taxonomic classification.</title>
        <authorList>
            <person name="Goeker M."/>
        </authorList>
    </citation>
    <scope>NUCLEOTIDE SEQUENCE [LARGE SCALE GENOMIC DNA]</scope>
    <source>
        <strain evidence="4 5">DSM 9768</strain>
    </source>
</reference>
<keyword evidence="1" id="KW-0732">Signal</keyword>
<dbReference type="InterPro" id="IPR016047">
    <property type="entry name" value="M23ase_b-sheet_dom"/>
</dbReference>
<accession>A0ABU0A490</accession>
<name>A0ABU0A490_9BACI</name>
<dbReference type="InterPro" id="IPR011055">
    <property type="entry name" value="Dup_hybrid_motif"/>
</dbReference>
<sequence>MREIELEIPGEIGDGSGGMEYSLDSNEDMVDVSRRLMEMREELPSIIKEFEETVERILAYEKELRTIPTIMPTEEGRISSRFGYRRDPFTWNSSFHSGIDIAAPINTGIHATADGKVVHADWDGGYGRKVVIEHNETYTTIYAHLNRIDVQVGDEVSKGDLIGGMGTTGRSTGVHLHYEIIRDGEHVDPYLYMTFHEDQN</sequence>
<organism evidence="4 5">
    <name type="scientific">Evansella vedderi</name>
    <dbReference type="NCBI Taxonomy" id="38282"/>
    <lineage>
        <taxon>Bacteria</taxon>
        <taxon>Bacillati</taxon>
        <taxon>Bacillota</taxon>
        <taxon>Bacilli</taxon>
        <taxon>Bacillales</taxon>
        <taxon>Bacillaceae</taxon>
        <taxon>Evansella</taxon>
    </lineage>
</organism>
<evidence type="ECO:0000259" key="3">
    <source>
        <dbReference type="Pfam" id="PF01551"/>
    </source>
</evidence>
<dbReference type="RefSeq" id="WP_307332408.1">
    <property type="nucleotide sequence ID" value="NZ_JAUSUG010000037.1"/>
</dbReference>
<dbReference type="GO" id="GO:0016787">
    <property type="term" value="F:hydrolase activity"/>
    <property type="evidence" value="ECO:0007669"/>
    <property type="project" value="UniProtKB-KW"/>
</dbReference>
<feature type="domain" description="M23ase beta-sheet core" evidence="3">
    <location>
        <begin position="95"/>
        <end position="189"/>
    </location>
</feature>